<dbReference type="InterPro" id="IPR002985">
    <property type="entry name" value="Arg_decrbxlase"/>
</dbReference>
<organism evidence="12 13">
    <name type="scientific">Candidatus Uhrbacteria bacterium RIFCSPHIGHO2_12_FULL_54_23</name>
    <dbReference type="NCBI Taxonomy" id="1802397"/>
    <lineage>
        <taxon>Bacteria</taxon>
        <taxon>Candidatus Uhriibacteriota</taxon>
    </lineage>
</organism>
<feature type="modified residue" description="N6-(pyridoxal phosphate)lysine" evidence="10">
    <location>
        <position position="92"/>
    </location>
</feature>
<evidence type="ECO:0000256" key="3">
    <source>
        <dbReference type="ARBA" id="ARBA00008357"/>
    </source>
</evidence>
<feature type="domain" description="Orn/DAP/Arg decarboxylase 2 N-terminal" evidence="11">
    <location>
        <begin position="75"/>
        <end position="312"/>
    </location>
</feature>
<reference evidence="12 13" key="1">
    <citation type="journal article" date="2016" name="Nat. Commun.">
        <title>Thousands of microbial genomes shed light on interconnected biogeochemical processes in an aquifer system.</title>
        <authorList>
            <person name="Anantharaman K."/>
            <person name="Brown C.T."/>
            <person name="Hug L.A."/>
            <person name="Sharon I."/>
            <person name="Castelle C.J."/>
            <person name="Probst A.J."/>
            <person name="Thomas B.C."/>
            <person name="Singh A."/>
            <person name="Wilkins M.J."/>
            <person name="Karaoz U."/>
            <person name="Brodie E.L."/>
            <person name="Williams K.H."/>
            <person name="Hubbard S.S."/>
            <person name="Banfield J.F."/>
        </authorList>
    </citation>
    <scope>NUCLEOTIDE SEQUENCE [LARGE SCALE GENOMIC DNA]</scope>
</reference>
<dbReference type="GO" id="GO:0008295">
    <property type="term" value="P:spermidine biosynthetic process"/>
    <property type="evidence" value="ECO:0007669"/>
    <property type="project" value="UniProtKB-KW"/>
</dbReference>
<evidence type="ECO:0000256" key="9">
    <source>
        <dbReference type="ARBA" id="ARBA00023239"/>
    </source>
</evidence>
<dbReference type="InterPro" id="IPR029066">
    <property type="entry name" value="PLP-binding_barrel"/>
</dbReference>
<evidence type="ECO:0000256" key="7">
    <source>
        <dbReference type="ARBA" id="ARBA00022898"/>
    </source>
</evidence>
<evidence type="ECO:0000256" key="8">
    <source>
        <dbReference type="ARBA" id="ARBA00023066"/>
    </source>
</evidence>
<dbReference type="Pfam" id="PF02784">
    <property type="entry name" value="Orn_Arg_deC_N"/>
    <property type="match status" value="1"/>
</dbReference>
<evidence type="ECO:0000256" key="2">
    <source>
        <dbReference type="ARBA" id="ARBA00001946"/>
    </source>
</evidence>
<dbReference type="PRINTS" id="PR01179">
    <property type="entry name" value="ODADCRBXLASE"/>
</dbReference>
<sequence length="462" mass="52841">MAKKRNVRKFWKLGVPEYATDHFDVNKDGELIVREGNYQYNVKDLCDRFGTSLELLFPHVIEERLNETFDAFRAAMRAQRYRGKFFFHYPMKANQTKEFVLPVVSEGGHLETSSANELWIVKHMWEQEQFSTKIKVLCNGPKTKNYLSLIEELKLKGLEIIPIIENYWELEYLRSYRGDVGIRWAPTTRIRSHWDKPTDQFGFSTKDLIGLGKVRNLKLMSYHAASQVTSAQDLITLAREAMGVYLKVKKNNPMLDALNIGGGFAAPYEKNKKIYTVQQVAPRIVRTIKSAAERGGVPHPDIIVEWGRYLMAPAQITVYKIIAEKEMAANGRTGPSKRWYFIDGSIMNDLPDTWGVNQRWHVIPANHMDTTKFSRVWLSGSSCDSDDKYTDGGEYVLLPRLQDVREGEPLYVAVLDTGAYQDALASLHCMLSSPEKLVIQNGVITVACKRETPEEVGKKFGW</sequence>
<keyword evidence="9" id="KW-0456">Lyase</keyword>
<gene>
    <name evidence="12" type="ORF">A3J43_01860</name>
</gene>
<comment type="similarity">
    <text evidence="3">Belongs to the Orn/Lys/Arg decarboxylase class-II family. SpeA subfamily.</text>
</comment>
<dbReference type="SUPFAM" id="SSF50621">
    <property type="entry name" value="Alanine racemase C-terminal domain-like"/>
    <property type="match status" value="1"/>
</dbReference>
<dbReference type="InterPro" id="IPR022653">
    <property type="entry name" value="De-COase2_pyr-phos_BS"/>
</dbReference>
<dbReference type="PROSITE" id="PS00878">
    <property type="entry name" value="ODR_DC_2_1"/>
    <property type="match status" value="1"/>
</dbReference>
<dbReference type="Gene3D" id="2.40.37.10">
    <property type="entry name" value="Lyase, Ornithine Decarboxylase, Chain A, domain 1"/>
    <property type="match status" value="1"/>
</dbReference>
<evidence type="ECO:0000313" key="13">
    <source>
        <dbReference type="Proteomes" id="UP000176604"/>
    </source>
</evidence>
<name>A0A1F7ULH1_9BACT</name>
<evidence type="ECO:0000256" key="6">
    <source>
        <dbReference type="ARBA" id="ARBA00022842"/>
    </source>
</evidence>
<keyword evidence="6" id="KW-0460">Magnesium</keyword>
<dbReference type="PANTHER" id="PTHR43295">
    <property type="entry name" value="ARGININE DECARBOXYLASE"/>
    <property type="match status" value="1"/>
</dbReference>
<comment type="cofactor">
    <cofactor evidence="2">
        <name>Mg(2+)</name>
        <dbReference type="ChEBI" id="CHEBI:18420"/>
    </cofactor>
</comment>
<evidence type="ECO:0000256" key="4">
    <source>
        <dbReference type="ARBA" id="ARBA00012426"/>
    </source>
</evidence>
<dbReference type="Gene3D" id="3.20.20.10">
    <property type="entry name" value="Alanine racemase"/>
    <property type="match status" value="1"/>
</dbReference>
<keyword evidence="8" id="KW-0745">Spermidine biosynthesis</keyword>
<dbReference type="GO" id="GO:0008792">
    <property type="term" value="F:arginine decarboxylase activity"/>
    <property type="evidence" value="ECO:0007669"/>
    <property type="project" value="UniProtKB-EC"/>
</dbReference>
<dbReference type="AlphaFoldDB" id="A0A1F7ULH1"/>
<keyword evidence="7 10" id="KW-0663">Pyridoxal phosphate</keyword>
<accession>A0A1F7ULH1</accession>
<dbReference type="STRING" id="1802397.A3J43_01860"/>
<dbReference type="EC" id="4.1.1.19" evidence="4"/>
<dbReference type="EMBL" id="MGEF01000017">
    <property type="protein sequence ID" value="OGL79150.1"/>
    <property type="molecule type" value="Genomic_DNA"/>
</dbReference>
<comment type="cofactor">
    <cofactor evidence="1 10">
        <name>pyridoxal 5'-phosphate</name>
        <dbReference type="ChEBI" id="CHEBI:597326"/>
    </cofactor>
</comment>
<dbReference type="Proteomes" id="UP000176604">
    <property type="component" value="Unassembled WGS sequence"/>
</dbReference>
<evidence type="ECO:0000256" key="10">
    <source>
        <dbReference type="PIRSR" id="PIRSR600183-50"/>
    </source>
</evidence>
<evidence type="ECO:0000313" key="12">
    <source>
        <dbReference type="EMBL" id="OGL79150.1"/>
    </source>
</evidence>
<evidence type="ECO:0000256" key="5">
    <source>
        <dbReference type="ARBA" id="ARBA00022793"/>
    </source>
</evidence>
<evidence type="ECO:0000259" key="11">
    <source>
        <dbReference type="Pfam" id="PF02784"/>
    </source>
</evidence>
<dbReference type="InterPro" id="IPR022644">
    <property type="entry name" value="De-COase2_N"/>
</dbReference>
<feature type="active site" description="Proton donor" evidence="10">
    <location>
        <position position="383"/>
    </location>
</feature>
<dbReference type="SUPFAM" id="SSF51419">
    <property type="entry name" value="PLP-binding barrel"/>
    <property type="match status" value="1"/>
</dbReference>
<dbReference type="PANTHER" id="PTHR43295:SF9">
    <property type="entry name" value="BIOSYNTHETIC ARGININE DECARBOXYLASE"/>
    <property type="match status" value="1"/>
</dbReference>
<dbReference type="InterPro" id="IPR000183">
    <property type="entry name" value="Orn/DAP/Arg_de-COase"/>
</dbReference>
<keyword evidence="5" id="KW-0210">Decarboxylase</keyword>
<protein>
    <recommendedName>
        <fullName evidence="4">arginine decarboxylase</fullName>
        <ecNumber evidence="4">4.1.1.19</ecNumber>
    </recommendedName>
</protein>
<dbReference type="GO" id="GO:0006527">
    <property type="term" value="P:L-arginine catabolic process"/>
    <property type="evidence" value="ECO:0007669"/>
    <property type="project" value="InterPro"/>
</dbReference>
<comment type="caution">
    <text evidence="12">The sequence shown here is derived from an EMBL/GenBank/DDBJ whole genome shotgun (WGS) entry which is preliminary data.</text>
</comment>
<proteinExistence type="inferred from homology"/>
<evidence type="ECO:0000256" key="1">
    <source>
        <dbReference type="ARBA" id="ARBA00001933"/>
    </source>
</evidence>
<dbReference type="InterPro" id="IPR009006">
    <property type="entry name" value="Ala_racemase/Decarboxylase_C"/>
</dbReference>